<evidence type="ECO:0000313" key="2">
    <source>
        <dbReference type="Proteomes" id="UP000243502"/>
    </source>
</evidence>
<accession>A0A2I8EJ54</accession>
<protein>
    <submittedName>
        <fullName evidence="1">Uncharacterized protein</fullName>
    </submittedName>
</protein>
<gene>
    <name evidence="1" type="ORF">C2L65_07650</name>
</gene>
<sequence length="65" mass="7687">MKPFVPTLFAVRCPRRRLKRPASVLHLRRQWTSSRHSDHRFEMAIPDQSYLNLISHPYNNVASSI</sequence>
<evidence type="ECO:0000313" key="1">
    <source>
        <dbReference type="EMBL" id="AUT59489.1"/>
    </source>
</evidence>
<name>A0A2I8EJ54_9BURK</name>
<dbReference type="AlphaFoldDB" id="A0A2I8EJ54"/>
<reference evidence="1 2" key="1">
    <citation type="submission" date="2018-01" db="EMBL/GenBank/DDBJ databases">
        <title>Species boundaries and ecological features among Paraburkholderia terrae DSMZ17804T, P. hospita DSMZ17164T and P. caribensis DSMZ13236T.</title>
        <authorList>
            <person name="Pratama A.A."/>
        </authorList>
    </citation>
    <scope>NUCLEOTIDE SEQUENCE [LARGE SCALE GENOMIC DNA]</scope>
    <source>
        <strain evidence="1 2">DSM 17804</strain>
    </source>
</reference>
<organism evidence="1 2">
    <name type="scientific">Paraburkholderia terrae</name>
    <dbReference type="NCBI Taxonomy" id="311230"/>
    <lineage>
        <taxon>Bacteria</taxon>
        <taxon>Pseudomonadati</taxon>
        <taxon>Pseudomonadota</taxon>
        <taxon>Betaproteobacteria</taxon>
        <taxon>Burkholderiales</taxon>
        <taxon>Burkholderiaceae</taxon>
        <taxon>Paraburkholderia</taxon>
    </lineage>
</organism>
<dbReference type="KEGG" id="pter:C2L65_07650"/>
<proteinExistence type="predicted"/>
<dbReference type="Proteomes" id="UP000243502">
    <property type="component" value="Chromosome 1"/>
</dbReference>
<dbReference type="EMBL" id="CP026111">
    <property type="protein sequence ID" value="AUT59489.1"/>
    <property type="molecule type" value="Genomic_DNA"/>
</dbReference>